<dbReference type="EMBL" id="KQ086042">
    <property type="protein sequence ID" value="KLO09887.1"/>
    <property type="molecule type" value="Genomic_DNA"/>
</dbReference>
<keyword evidence="5" id="KW-1185">Reference proteome</keyword>
<dbReference type="PANTHER" id="PTHR48104:SF30">
    <property type="entry name" value="METACASPASE-1"/>
    <property type="match status" value="1"/>
</dbReference>
<dbReference type="GO" id="GO:0006508">
    <property type="term" value="P:proteolysis"/>
    <property type="evidence" value="ECO:0007669"/>
    <property type="project" value="InterPro"/>
</dbReference>
<dbReference type="InterPro" id="IPR050452">
    <property type="entry name" value="Metacaspase"/>
</dbReference>
<dbReference type="STRING" id="27342.A0A0H2REA3"/>
<evidence type="ECO:0000256" key="1">
    <source>
        <dbReference type="ARBA" id="ARBA00009005"/>
    </source>
</evidence>
<feature type="region of interest" description="Disordered" evidence="2">
    <location>
        <begin position="235"/>
        <end position="345"/>
    </location>
</feature>
<reference evidence="4 5" key="1">
    <citation type="submission" date="2015-04" db="EMBL/GenBank/DDBJ databases">
        <title>Complete genome sequence of Schizopora paradoxa KUC8140, a cosmopolitan wood degrader in East Asia.</title>
        <authorList>
            <consortium name="DOE Joint Genome Institute"/>
            <person name="Min B."/>
            <person name="Park H."/>
            <person name="Jang Y."/>
            <person name="Kim J.-J."/>
            <person name="Kim K.H."/>
            <person name="Pangilinan J."/>
            <person name="Lipzen A."/>
            <person name="Riley R."/>
            <person name="Grigoriev I.V."/>
            <person name="Spatafora J.W."/>
            <person name="Choi I.-G."/>
        </authorList>
    </citation>
    <scope>NUCLEOTIDE SEQUENCE [LARGE SCALE GENOMIC DNA]</scope>
    <source>
        <strain evidence="4 5">KUC8140</strain>
    </source>
</reference>
<dbReference type="PANTHER" id="PTHR48104">
    <property type="entry name" value="METACASPASE-4"/>
    <property type="match status" value="1"/>
</dbReference>
<feature type="compositionally biased region" description="Low complexity" evidence="2">
    <location>
        <begin position="318"/>
        <end position="336"/>
    </location>
</feature>
<dbReference type="Pfam" id="PF00656">
    <property type="entry name" value="Peptidase_C14"/>
    <property type="match status" value="1"/>
</dbReference>
<evidence type="ECO:0000313" key="5">
    <source>
        <dbReference type="Proteomes" id="UP000053477"/>
    </source>
</evidence>
<evidence type="ECO:0000313" key="4">
    <source>
        <dbReference type="EMBL" id="KLO09887.1"/>
    </source>
</evidence>
<sequence length="635" mass="71303">MTTNAASNVSPVKDGESSKHEPVKRALFIGIVYKNRKQAANTPDSHPVNLRGPHKDCTMLSKFIQGHYGYKEKDIVMLLDTRQNMKKKKFTHLRPTRVNILREITNLVKGAKPGDSFFFHYSGHGDQVPCGPEDQEPDGMDETLVPYDAKPAKGGGYEPETLILDNDMHKLMVKDLPVGARLTAIYDMCHAGTALDLKHYECNRAVHPFWWKSLKASFETPGFAKLTRVQSTCIPDPTEPIANEDKPASSPVRVIPNRPLRRRSHYSERSIRVQPTGRNNQQEMSKTSYVEGHAIQGVERLEIRTRSMSLNPEDPSKPTETSTSTSKTTTTRPSSPSRRHPRVCRSCSLPFDQIPERTNSIAPSIASAMQNGAMVDSVAFNLSRPLAHKKDKGVLSCLRHARISWPPKIFRRRAKTMDVFSFGARHDVIKGVMSPKAASEGTYLPHPLSKRSTMTAIQENGVAEVESSISYSPLSENQRIASPEPMVCTCSNKGVMNDAGYPDVISIASCSDEQSTFEGPEGLSVTQTLIKILDNDPHPKYKDLMKEMSRSLYNQAIEMLHFYKLRKDYREGSKDHQRKASAFKGVDVKFMESVIESAKNKDEDEWEDFVVKYKPIQDPQLGSQKRLNLNDKFSP</sequence>
<dbReference type="Proteomes" id="UP000053477">
    <property type="component" value="Unassembled WGS sequence"/>
</dbReference>
<evidence type="ECO:0000256" key="2">
    <source>
        <dbReference type="SAM" id="MobiDB-lite"/>
    </source>
</evidence>
<proteinExistence type="inferred from homology"/>
<protein>
    <recommendedName>
        <fullName evidence="3">Peptidase C14 caspase domain-containing protein</fullName>
    </recommendedName>
</protein>
<dbReference type="AlphaFoldDB" id="A0A0H2REA3"/>
<dbReference type="Gene3D" id="3.40.50.12660">
    <property type="match status" value="1"/>
</dbReference>
<gene>
    <name evidence="4" type="ORF">SCHPADRAFT_907399</name>
</gene>
<feature type="compositionally biased region" description="Polar residues" evidence="2">
    <location>
        <begin position="276"/>
        <end position="288"/>
    </location>
</feature>
<dbReference type="InterPro" id="IPR011600">
    <property type="entry name" value="Pept_C14_caspase"/>
</dbReference>
<dbReference type="InParanoid" id="A0A0H2REA3"/>
<dbReference type="GO" id="GO:0004197">
    <property type="term" value="F:cysteine-type endopeptidase activity"/>
    <property type="evidence" value="ECO:0007669"/>
    <property type="project" value="InterPro"/>
</dbReference>
<evidence type="ECO:0000259" key="3">
    <source>
        <dbReference type="Pfam" id="PF00656"/>
    </source>
</evidence>
<accession>A0A0H2REA3</accession>
<name>A0A0H2REA3_9AGAM</name>
<organism evidence="4 5">
    <name type="scientific">Schizopora paradoxa</name>
    <dbReference type="NCBI Taxonomy" id="27342"/>
    <lineage>
        <taxon>Eukaryota</taxon>
        <taxon>Fungi</taxon>
        <taxon>Dikarya</taxon>
        <taxon>Basidiomycota</taxon>
        <taxon>Agaricomycotina</taxon>
        <taxon>Agaricomycetes</taxon>
        <taxon>Hymenochaetales</taxon>
        <taxon>Schizoporaceae</taxon>
        <taxon>Schizopora</taxon>
    </lineage>
</organism>
<dbReference type="OrthoDB" id="3223806at2759"/>
<feature type="domain" description="Peptidase C14 caspase" evidence="3">
    <location>
        <begin position="24"/>
        <end position="199"/>
    </location>
</feature>
<dbReference type="GO" id="GO:0005737">
    <property type="term" value="C:cytoplasm"/>
    <property type="evidence" value="ECO:0007669"/>
    <property type="project" value="TreeGrafter"/>
</dbReference>
<comment type="similarity">
    <text evidence="1">Belongs to the peptidase C14B family.</text>
</comment>